<evidence type="ECO:0000256" key="2">
    <source>
        <dbReference type="SAM" id="MobiDB-lite"/>
    </source>
</evidence>
<protein>
    <submittedName>
        <fullName evidence="3">Tfp pilus assembly protein PilF</fullName>
    </submittedName>
</protein>
<dbReference type="SMART" id="SM00028">
    <property type="entry name" value="TPR"/>
    <property type="match status" value="4"/>
</dbReference>
<evidence type="ECO:0000313" key="4">
    <source>
        <dbReference type="Proteomes" id="UP000190423"/>
    </source>
</evidence>
<evidence type="ECO:0000256" key="1">
    <source>
        <dbReference type="PROSITE-ProRule" id="PRU00339"/>
    </source>
</evidence>
<feature type="repeat" description="TPR" evidence="1">
    <location>
        <begin position="518"/>
        <end position="551"/>
    </location>
</feature>
<dbReference type="Pfam" id="PF13181">
    <property type="entry name" value="TPR_8"/>
    <property type="match status" value="1"/>
</dbReference>
<proteinExistence type="predicted"/>
<accession>A0A1T4LRZ7</accession>
<keyword evidence="4" id="KW-1185">Reference proteome</keyword>
<dbReference type="RefSeq" id="WP_143593295.1">
    <property type="nucleotide sequence ID" value="NZ_FUWG01000012.1"/>
</dbReference>
<evidence type="ECO:0000313" key="3">
    <source>
        <dbReference type="EMBL" id="SJZ57298.1"/>
    </source>
</evidence>
<feature type="region of interest" description="Disordered" evidence="2">
    <location>
        <begin position="1"/>
        <end position="27"/>
    </location>
</feature>
<keyword evidence="1" id="KW-0802">TPR repeat</keyword>
<dbReference type="EMBL" id="FUWG01000012">
    <property type="protein sequence ID" value="SJZ57298.1"/>
    <property type="molecule type" value="Genomic_DNA"/>
</dbReference>
<dbReference type="Proteomes" id="UP000190423">
    <property type="component" value="Unassembled WGS sequence"/>
</dbReference>
<dbReference type="Pfam" id="PF14559">
    <property type="entry name" value="TPR_19"/>
    <property type="match status" value="1"/>
</dbReference>
<sequence length="566" mass="63959">MLSSAVYPASKKKSRKNREPTVVAEEKTAISSDRTEELKNKKYTYFSSVSETVLADVETGSPSSLRRAASAMRKSEVDYLENEKVLLAVASSIMQMVYPSEHVDWETPSFTDVTPYMGAIQSAQKGIYDMSTGNVDFLTIVLPSLVITTADDVSPFFTNSENALRQGLSMRGDSVLAQYLLGLLYQKNNMPEQALSCLSSAKNLAPDCFQILLSFAECQSLAGNMRESYECAVQLLEKYPVDVRLLKLCAQTAYALNNLNAAEEYISRVLQQEPNSLESLLFRAKILMAKKEYIRVASLLDMYSRQDTTAKEYLLLRTQLQYDWSKNLNAAVSTIENALRLYPDDKDVQLFAARLASLSYTKIAGKSAEEYADAVLQKEPDNEIALQYAADGFVQKKNYQKAYELSSALIARNKDDPENLFRHVNICLEVGKKDEAWNLIAPLYKEKSSDENVIQMYIITLDATGRDAQALSLINQLLPNSSSRQKSFLYYRRSLLQGDENAALSDLRSSLIANPRNSDALFRLYQIYFDKKDYRKAQYYLKQVVALNPNDEEFHRLNDELTLLLN</sequence>
<dbReference type="PANTHER" id="PTHR12558">
    <property type="entry name" value="CELL DIVISION CYCLE 16,23,27"/>
    <property type="match status" value="1"/>
</dbReference>
<dbReference type="SUPFAM" id="SSF48452">
    <property type="entry name" value="TPR-like"/>
    <property type="match status" value="1"/>
</dbReference>
<dbReference type="AlphaFoldDB" id="A0A1T4LRZ7"/>
<dbReference type="PANTHER" id="PTHR12558:SF47">
    <property type="entry name" value="LIPOPOLYSACCHARIDE ASSEMBLY PROTEIN B"/>
    <property type="match status" value="1"/>
</dbReference>
<reference evidence="3 4" key="1">
    <citation type="submission" date="2017-02" db="EMBL/GenBank/DDBJ databases">
        <authorList>
            <person name="Peterson S.W."/>
        </authorList>
    </citation>
    <scope>NUCLEOTIDE SEQUENCE [LARGE SCALE GENOMIC DNA]</scope>
    <source>
        <strain evidence="3 4">ATCC BAA-908</strain>
    </source>
</reference>
<organism evidence="3 4">
    <name type="scientific">Treponema porcinum</name>
    <dbReference type="NCBI Taxonomy" id="261392"/>
    <lineage>
        <taxon>Bacteria</taxon>
        <taxon>Pseudomonadati</taxon>
        <taxon>Spirochaetota</taxon>
        <taxon>Spirochaetia</taxon>
        <taxon>Spirochaetales</taxon>
        <taxon>Treponemataceae</taxon>
        <taxon>Treponema</taxon>
    </lineage>
</organism>
<dbReference type="InterPro" id="IPR019734">
    <property type="entry name" value="TPR_rpt"/>
</dbReference>
<dbReference type="GeneID" id="78316980"/>
<gene>
    <name evidence="3" type="ORF">SAMN02745149_01697</name>
</gene>
<dbReference type="Gene3D" id="1.25.40.10">
    <property type="entry name" value="Tetratricopeptide repeat domain"/>
    <property type="match status" value="2"/>
</dbReference>
<dbReference type="InterPro" id="IPR011990">
    <property type="entry name" value="TPR-like_helical_dom_sf"/>
</dbReference>
<dbReference type="PROSITE" id="PS50005">
    <property type="entry name" value="TPR"/>
    <property type="match status" value="1"/>
</dbReference>
<dbReference type="STRING" id="261392.SAMN02745149_01697"/>
<dbReference type="OrthoDB" id="356265at2"/>
<name>A0A1T4LRZ7_TREPO</name>